<evidence type="ECO:0000313" key="1">
    <source>
        <dbReference type="EMBL" id="QNI31219.1"/>
    </source>
</evidence>
<proteinExistence type="predicted"/>
<gene>
    <name evidence="1" type="ORF">H7849_19295</name>
</gene>
<evidence type="ECO:0000313" key="2">
    <source>
        <dbReference type="Proteomes" id="UP000515312"/>
    </source>
</evidence>
<dbReference type="EMBL" id="CP060394">
    <property type="protein sequence ID" value="QNI31219.1"/>
    <property type="molecule type" value="Genomic_DNA"/>
</dbReference>
<reference evidence="1 2" key="1">
    <citation type="submission" date="2020-08" db="EMBL/GenBank/DDBJ databases">
        <title>Edaphobacter telluris sp. nov. and Acidobacterium dinghuensis sp. nov., two acidobacteria isolated from forest soil.</title>
        <authorList>
            <person name="Fu J."/>
            <person name="Qiu L."/>
        </authorList>
    </citation>
    <scope>NUCLEOTIDE SEQUENCE [LARGE SCALE GENOMIC DNA]</scope>
    <source>
        <strain evidence="1">4Y35</strain>
    </source>
</reference>
<protein>
    <submittedName>
        <fullName evidence="1">BrnA antitoxin family protein</fullName>
    </submittedName>
</protein>
<accession>A0A7G8BF99</accession>
<sequence length="103" mass="11819">MSAKNTGTVKFRLDSKKLPTLPKKKLDALRKLKDDEIDYSDIPPQTNVKWTRPGALVPTENKRQITLRLDADVVSFFKKTGKRYQSRINAALREYVNAQKKVS</sequence>
<dbReference type="KEGG" id="adin:H7849_19295"/>
<keyword evidence="2" id="KW-1185">Reference proteome</keyword>
<dbReference type="InterPro" id="IPR025528">
    <property type="entry name" value="BrnA_antitoxin"/>
</dbReference>
<organism evidence="1 2">
    <name type="scientific">Alloacidobacterium dinghuense</name>
    <dbReference type="NCBI Taxonomy" id="2763107"/>
    <lineage>
        <taxon>Bacteria</taxon>
        <taxon>Pseudomonadati</taxon>
        <taxon>Acidobacteriota</taxon>
        <taxon>Terriglobia</taxon>
        <taxon>Terriglobales</taxon>
        <taxon>Acidobacteriaceae</taxon>
        <taxon>Alloacidobacterium</taxon>
    </lineage>
</organism>
<name>A0A7G8BF99_9BACT</name>
<dbReference type="Pfam" id="PF14384">
    <property type="entry name" value="BrnA_antitoxin"/>
    <property type="match status" value="1"/>
</dbReference>
<dbReference type="Proteomes" id="UP000515312">
    <property type="component" value="Chromosome"/>
</dbReference>
<dbReference type="RefSeq" id="WP_186741681.1">
    <property type="nucleotide sequence ID" value="NZ_CP060394.1"/>
</dbReference>
<dbReference type="AlphaFoldDB" id="A0A7G8BF99"/>